<dbReference type="EMBL" id="FOEE01000016">
    <property type="protein sequence ID" value="SEP22757.1"/>
    <property type="molecule type" value="Genomic_DNA"/>
</dbReference>
<evidence type="ECO:0000256" key="7">
    <source>
        <dbReference type="ARBA" id="ARBA00022989"/>
    </source>
</evidence>
<feature type="domain" description="CobQ/CobB/MinD/ParA nucleotide binding" evidence="11">
    <location>
        <begin position="275"/>
        <end position="440"/>
    </location>
</feature>
<dbReference type="NCBIfam" id="TIGR01007">
    <property type="entry name" value="eps_fam"/>
    <property type="match status" value="1"/>
</dbReference>
<evidence type="ECO:0000259" key="12">
    <source>
        <dbReference type="Pfam" id="PF02706"/>
    </source>
</evidence>
<evidence type="ECO:0000256" key="3">
    <source>
        <dbReference type="ARBA" id="ARBA00022475"/>
    </source>
</evidence>
<dbReference type="Pfam" id="PF02706">
    <property type="entry name" value="Wzz"/>
    <property type="match status" value="1"/>
</dbReference>
<dbReference type="InterPro" id="IPR003856">
    <property type="entry name" value="LPS_length_determ_N"/>
</dbReference>
<dbReference type="GO" id="GO:0005524">
    <property type="term" value="F:ATP binding"/>
    <property type="evidence" value="ECO:0007669"/>
    <property type="project" value="UniProtKB-KW"/>
</dbReference>
<evidence type="ECO:0000256" key="5">
    <source>
        <dbReference type="ARBA" id="ARBA00022741"/>
    </source>
</evidence>
<evidence type="ECO:0000256" key="9">
    <source>
        <dbReference type="SAM" id="MobiDB-lite"/>
    </source>
</evidence>
<name>A0A1H8W5Q2_9ACTN</name>
<dbReference type="OrthoDB" id="9812433at2"/>
<dbReference type="CDD" id="cd05387">
    <property type="entry name" value="BY-kinase"/>
    <property type="match status" value="1"/>
</dbReference>
<feature type="transmembrane region" description="Helical" evidence="10">
    <location>
        <begin position="12"/>
        <end position="36"/>
    </location>
</feature>
<keyword evidence="5" id="KW-0547">Nucleotide-binding</keyword>
<feature type="transmembrane region" description="Helical" evidence="10">
    <location>
        <begin position="176"/>
        <end position="197"/>
    </location>
</feature>
<keyword evidence="7 10" id="KW-1133">Transmembrane helix</keyword>
<keyword evidence="8 10" id="KW-0472">Membrane</keyword>
<dbReference type="Pfam" id="PF01656">
    <property type="entry name" value="CbiA"/>
    <property type="match status" value="1"/>
</dbReference>
<dbReference type="PANTHER" id="PTHR32309">
    <property type="entry name" value="TYROSINE-PROTEIN KINASE"/>
    <property type="match status" value="1"/>
</dbReference>
<feature type="region of interest" description="Disordered" evidence="9">
    <location>
        <begin position="454"/>
        <end position="497"/>
    </location>
</feature>
<comment type="similarity">
    <text evidence="2">Belongs to the CpsC/CapA family.</text>
</comment>
<evidence type="ECO:0000256" key="6">
    <source>
        <dbReference type="ARBA" id="ARBA00022840"/>
    </source>
</evidence>
<dbReference type="InterPro" id="IPR005702">
    <property type="entry name" value="Wzc-like_C"/>
</dbReference>
<evidence type="ECO:0000256" key="4">
    <source>
        <dbReference type="ARBA" id="ARBA00022692"/>
    </source>
</evidence>
<dbReference type="GO" id="GO:0005886">
    <property type="term" value="C:plasma membrane"/>
    <property type="evidence" value="ECO:0007669"/>
    <property type="project" value="UniProtKB-SubCell"/>
</dbReference>
<protein>
    <submittedName>
        <fullName evidence="13">Capsular exopolysaccharide family</fullName>
    </submittedName>
</protein>
<evidence type="ECO:0000256" key="2">
    <source>
        <dbReference type="ARBA" id="ARBA00006683"/>
    </source>
</evidence>
<keyword evidence="14" id="KW-1185">Reference proteome</keyword>
<feature type="domain" description="Polysaccharide chain length determinant N-terminal" evidence="12">
    <location>
        <begin position="2"/>
        <end position="90"/>
    </location>
</feature>
<evidence type="ECO:0000256" key="8">
    <source>
        <dbReference type="ARBA" id="ARBA00023136"/>
    </source>
</evidence>
<keyword evidence="6" id="KW-0067">ATP-binding</keyword>
<dbReference type="InterPro" id="IPR027417">
    <property type="entry name" value="P-loop_NTPase"/>
</dbReference>
<dbReference type="Proteomes" id="UP000198960">
    <property type="component" value="Unassembled WGS sequence"/>
</dbReference>
<dbReference type="GO" id="GO:0004713">
    <property type="term" value="F:protein tyrosine kinase activity"/>
    <property type="evidence" value="ECO:0007669"/>
    <property type="project" value="TreeGrafter"/>
</dbReference>
<dbReference type="STRING" id="673521.SAMN05660991_04079"/>
<gene>
    <name evidence="13" type="ORF">SAMN05660991_04079</name>
</gene>
<dbReference type="AlphaFoldDB" id="A0A1H8W5Q2"/>
<comment type="subcellular location">
    <subcellularLocation>
        <location evidence="1">Cell membrane</location>
        <topology evidence="1">Multi-pass membrane protein</topology>
    </subcellularLocation>
</comment>
<reference evidence="14" key="1">
    <citation type="submission" date="2016-10" db="EMBL/GenBank/DDBJ databases">
        <authorList>
            <person name="Varghese N."/>
            <person name="Submissions S."/>
        </authorList>
    </citation>
    <scope>NUCLEOTIDE SEQUENCE [LARGE SCALE GENOMIC DNA]</scope>
    <source>
        <strain evidence="14">DSM 45413</strain>
    </source>
</reference>
<sequence length="497" mass="52050">MELRELGLVLRRGWWLILAGIVLGVGGGGAICFLMTPTYESTTQFFVATPNSTDSNNNSALQGGVFSQQRAQSYTRLLSGPDMTSRVIDRLGLPMSNEDLAENIEATADLQSVLIDVTVTDESATRAQAIAETIGLEFPDLVEELETAGRPELSAPVAVLVTGQPEVSDEWASPQVLLILLIGAGVGLVLGFGAAIARGQLDRSVKDPAEAGELGGAAVIGTIVRDASLSKRHVLAEDLRSATGESFRQLRNNLQFLSVDEPPKVIMISSSLPSEGKTTTAINLGLALARAGRKVVIVDADLRAPRVSSYLDLVEGAGVTSVLSGAAELEDVLQRYGDADGECAVLAAGPTPPNPSELLASGNMGAMLGTLRDAYDYVIVDSAPLLAAADSTGLATHADGVLLTVQFGRTRKDELRRAVDALQRVGGRVLGIVFNSVPPRSDLVKSFGYAYGYGATAGDKKSKKAKKHAKADTDRKADTAAPASEPSDRAPETADVG</sequence>
<dbReference type="Gene3D" id="3.40.50.300">
    <property type="entry name" value="P-loop containing nucleotide triphosphate hydrolases"/>
    <property type="match status" value="1"/>
</dbReference>
<evidence type="ECO:0000313" key="14">
    <source>
        <dbReference type="Proteomes" id="UP000198960"/>
    </source>
</evidence>
<keyword evidence="3" id="KW-1003">Cell membrane</keyword>
<evidence type="ECO:0000259" key="11">
    <source>
        <dbReference type="Pfam" id="PF01656"/>
    </source>
</evidence>
<evidence type="ECO:0000256" key="10">
    <source>
        <dbReference type="SAM" id="Phobius"/>
    </source>
</evidence>
<dbReference type="InterPro" id="IPR002586">
    <property type="entry name" value="CobQ/CobB/MinD/ParA_Nub-bd_dom"/>
</dbReference>
<feature type="compositionally biased region" description="Basic and acidic residues" evidence="9">
    <location>
        <begin position="486"/>
        <end position="497"/>
    </location>
</feature>
<dbReference type="InterPro" id="IPR050445">
    <property type="entry name" value="Bact_polysacc_biosynth/exp"/>
</dbReference>
<dbReference type="PANTHER" id="PTHR32309:SF13">
    <property type="entry name" value="FERRIC ENTEROBACTIN TRANSPORT PROTEIN FEPE"/>
    <property type="match status" value="1"/>
</dbReference>
<evidence type="ECO:0000256" key="1">
    <source>
        <dbReference type="ARBA" id="ARBA00004651"/>
    </source>
</evidence>
<evidence type="ECO:0000313" key="13">
    <source>
        <dbReference type="EMBL" id="SEP22757.1"/>
    </source>
</evidence>
<accession>A0A1H8W5Q2</accession>
<dbReference type="SUPFAM" id="SSF52540">
    <property type="entry name" value="P-loop containing nucleoside triphosphate hydrolases"/>
    <property type="match status" value="1"/>
</dbReference>
<organism evidence="13 14">
    <name type="scientific">Trujillonella endophytica</name>
    <dbReference type="NCBI Taxonomy" id="673521"/>
    <lineage>
        <taxon>Bacteria</taxon>
        <taxon>Bacillati</taxon>
        <taxon>Actinomycetota</taxon>
        <taxon>Actinomycetes</taxon>
        <taxon>Geodermatophilales</taxon>
        <taxon>Geodermatophilaceae</taxon>
        <taxon>Trujillonella</taxon>
    </lineage>
</organism>
<dbReference type="RefSeq" id="WP_091948005.1">
    <property type="nucleotide sequence ID" value="NZ_FOEE01000016.1"/>
</dbReference>
<proteinExistence type="inferred from homology"/>
<keyword evidence="4 10" id="KW-0812">Transmembrane</keyword>